<evidence type="ECO:0000256" key="1">
    <source>
        <dbReference type="SAM" id="MobiDB-lite"/>
    </source>
</evidence>
<feature type="compositionally biased region" description="Polar residues" evidence="1">
    <location>
        <begin position="472"/>
        <end position="485"/>
    </location>
</feature>
<gene>
    <name evidence="2" type="ORF">Vretifemale_10642</name>
    <name evidence="3" type="ORF">Vretimale_1276</name>
</gene>
<dbReference type="EMBL" id="BNCQ01000002">
    <property type="protein sequence ID" value="GIL95196.1"/>
    <property type="molecule type" value="Genomic_DNA"/>
</dbReference>
<proteinExistence type="predicted"/>
<dbReference type="PANTHER" id="PTHR21580">
    <property type="entry name" value="SHIPPO-1-RELATED"/>
    <property type="match status" value="1"/>
</dbReference>
<feature type="compositionally biased region" description="Low complexity" evidence="1">
    <location>
        <begin position="294"/>
        <end position="313"/>
    </location>
</feature>
<dbReference type="AlphaFoldDB" id="A0A8J4D8V0"/>
<dbReference type="Proteomes" id="UP000747110">
    <property type="component" value="Unassembled WGS sequence"/>
</dbReference>
<feature type="region of interest" description="Disordered" evidence="1">
    <location>
        <begin position="268"/>
        <end position="349"/>
    </location>
</feature>
<feature type="region of interest" description="Disordered" evidence="1">
    <location>
        <begin position="70"/>
        <end position="115"/>
    </location>
</feature>
<dbReference type="OrthoDB" id="527994at2759"/>
<dbReference type="EMBL" id="BNCP01000022">
    <property type="protein sequence ID" value="GIL81625.1"/>
    <property type="molecule type" value="Genomic_DNA"/>
</dbReference>
<evidence type="ECO:0000313" key="3">
    <source>
        <dbReference type="EMBL" id="GIL95196.1"/>
    </source>
</evidence>
<keyword evidence="5" id="KW-1185">Reference proteome</keyword>
<comment type="caution">
    <text evidence="3">The sequence shown here is derived from an EMBL/GenBank/DDBJ whole genome shotgun (WGS) entry which is preliminary data.</text>
</comment>
<evidence type="ECO:0000313" key="4">
    <source>
        <dbReference type="Proteomes" id="UP000722791"/>
    </source>
</evidence>
<organism evidence="3 4">
    <name type="scientific">Volvox reticuliferus</name>
    <dbReference type="NCBI Taxonomy" id="1737510"/>
    <lineage>
        <taxon>Eukaryota</taxon>
        <taxon>Viridiplantae</taxon>
        <taxon>Chlorophyta</taxon>
        <taxon>core chlorophytes</taxon>
        <taxon>Chlorophyceae</taxon>
        <taxon>CS clade</taxon>
        <taxon>Chlamydomonadales</taxon>
        <taxon>Volvocaceae</taxon>
        <taxon>Volvox</taxon>
    </lineage>
</organism>
<reference evidence="3" key="1">
    <citation type="journal article" date="2021" name="Proc. Natl. Acad. Sci. U.S.A.">
        <title>Three genomes in the algal genus Volvox reveal the fate of a haploid sex-determining region after a transition to homothallism.</title>
        <authorList>
            <person name="Yamamoto K."/>
            <person name="Hamaji T."/>
            <person name="Kawai-Toyooka H."/>
            <person name="Matsuzaki R."/>
            <person name="Takahashi F."/>
            <person name="Nishimura Y."/>
            <person name="Kawachi M."/>
            <person name="Noguchi H."/>
            <person name="Minakuchi Y."/>
            <person name="Umen J.G."/>
            <person name="Toyoda A."/>
            <person name="Nozaki H."/>
        </authorList>
    </citation>
    <scope>NUCLEOTIDE SEQUENCE</scope>
    <source>
        <strain evidence="3">NIES-3785</strain>
        <strain evidence="2">NIES-3786</strain>
    </source>
</reference>
<dbReference type="Proteomes" id="UP000722791">
    <property type="component" value="Unassembled WGS sequence"/>
</dbReference>
<sequence>MSQAFPISSGGFVSRAERSPLRNLVGTQPAVGPGAYEVIRNSDANPAPVPFHTSAERVLAENLATSAVTPGPGAYGVQGSGPGGNGVGGPASPFVSGVPRLPTDPDSRARITVPGPGTYDIENKWVKGGHRYRAPGNKAAARVSQLLHRRPTAPSVPGRGESYGYEEESDGTLVLQSAPEKAYSGVGRDTVGPGSYELGGGGPFARPTGTMWSNSKSGRVYQYGPTTPGVGTYNLADSGPRRHGAGLLVTIGGVEVVFGGATGTSSFVSKAHRPLQKLPEPSPGPGDYNNLATPTAAPSSGLSGGALRSLSPGFGTTGPRGIWEVDPTKAKSAPTYWRNPGPGAYEDPRVRRPKSLAADGDASAAASTIGAVIGAATPFKSTSLRFGSADNAVPGPGDYHPDAVTSLEFDVFKKMTISRPTGAFGASTGRFSYNKGASSPVRLVVPGVLASGEALDGGNPGPGNYDPKLNPSGKTARSGSSNFASRTGRFRPVTAPPAVPDLSDFDGTNPLKGDPTRLGPGSYNPERPAGRPRYNNTPAKITPFGTDSNRVSMELPSKITPGPGRYPSADPQAFKPTTIPPPKTGFSSQAERFGASATFTPGPGAYKPGSDVAFVRKSFNVTYAGAVHV</sequence>
<protein>
    <submittedName>
        <fullName evidence="3">Uncharacterized protein</fullName>
    </submittedName>
</protein>
<evidence type="ECO:0000313" key="5">
    <source>
        <dbReference type="Proteomes" id="UP000747110"/>
    </source>
</evidence>
<dbReference type="PANTHER" id="PTHR21580:SF60">
    <property type="entry name" value="SPERM-TAIL PG-RICH REPEAT-CONTAINING PROTEIN 2"/>
    <property type="match status" value="1"/>
</dbReference>
<dbReference type="Pfam" id="PF07004">
    <property type="entry name" value="SHIPPO-rpt"/>
    <property type="match status" value="6"/>
</dbReference>
<evidence type="ECO:0000313" key="2">
    <source>
        <dbReference type="EMBL" id="GIL81625.1"/>
    </source>
</evidence>
<dbReference type="InterPro" id="IPR010736">
    <property type="entry name" value="SHIPPO-rpt"/>
</dbReference>
<feature type="compositionally biased region" description="Polar residues" evidence="1">
    <location>
        <begin position="534"/>
        <end position="551"/>
    </location>
</feature>
<accession>A0A8J4D8V0</accession>
<feature type="compositionally biased region" description="Gly residues" evidence="1">
    <location>
        <begin position="73"/>
        <end position="89"/>
    </location>
</feature>
<dbReference type="InterPro" id="IPR051291">
    <property type="entry name" value="CIMAP"/>
</dbReference>
<feature type="region of interest" description="Disordered" evidence="1">
    <location>
        <begin position="454"/>
        <end position="589"/>
    </location>
</feature>
<name>A0A8J4D8V0_9CHLO</name>